<accession>A0A1C6TUF3</accession>
<dbReference type="EMBL" id="FMHY01000002">
    <property type="protein sequence ID" value="SCL45426.1"/>
    <property type="molecule type" value="Genomic_DNA"/>
</dbReference>
<dbReference type="OrthoDB" id="3372861at2"/>
<dbReference type="AlphaFoldDB" id="A0A1C6TUF3"/>
<keyword evidence="2" id="KW-0472">Membrane</keyword>
<keyword evidence="2" id="KW-1133">Transmembrane helix</keyword>
<organism evidence="3 4">
    <name type="scientific">Micromonospora eburnea</name>
    <dbReference type="NCBI Taxonomy" id="227316"/>
    <lineage>
        <taxon>Bacteria</taxon>
        <taxon>Bacillati</taxon>
        <taxon>Actinomycetota</taxon>
        <taxon>Actinomycetes</taxon>
        <taxon>Micromonosporales</taxon>
        <taxon>Micromonosporaceae</taxon>
        <taxon>Micromonospora</taxon>
    </lineage>
</organism>
<evidence type="ECO:0000313" key="4">
    <source>
        <dbReference type="Proteomes" id="UP000199696"/>
    </source>
</evidence>
<evidence type="ECO:0000313" key="3">
    <source>
        <dbReference type="EMBL" id="SCL45426.1"/>
    </source>
</evidence>
<keyword evidence="4" id="KW-1185">Reference proteome</keyword>
<dbReference type="STRING" id="227316.GA0070604_0956"/>
<sequence>MTIDVEDQLTAGMRDEVAGLAYTRDVLGEATRRHRRRIVLHRSAYAAGVVGVAGALAAALTVGAGAPGSPGSVAERPATATSPESPQMRLAAAAAASESISYRVRVTTTSKDKLPPKGGLPEPVARSWVTKGAFDPVTATGYLESPNTGLRPPMSNFFLEERLVDGVRYHGGLDGTDPDSGRIVWSRTREGRQTSLTFDDALGGTLGASTDPQQLFRMLRLAGAEVTQNPGGGYHFEVTVQDSSQGVAADRLVGDVTIDADGRIKTVAFDRTARWNARGPEYTYHLHVLVELSDYGLPVKVEAPGNAVVIGK</sequence>
<reference evidence="4" key="1">
    <citation type="submission" date="2016-06" db="EMBL/GenBank/DDBJ databases">
        <authorList>
            <person name="Varghese N."/>
            <person name="Submissions Spin"/>
        </authorList>
    </citation>
    <scope>NUCLEOTIDE SEQUENCE [LARGE SCALE GENOMIC DNA]</scope>
    <source>
        <strain evidence="4">DSM 44814</strain>
    </source>
</reference>
<keyword evidence="2" id="KW-0812">Transmembrane</keyword>
<feature type="region of interest" description="Disordered" evidence="1">
    <location>
        <begin position="66"/>
        <end position="86"/>
    </location>
</feature>
<feature type="transmembrane region" description="Helical" evidence="2">
    <location>
        <begin position="43"/>
        <end position="66"/>
    </location>
</feature>
<name>A0A1C6TUF3_9ACTN</name>
<evidence type="ECO:0000256" key="1">
    <source>
        <dbReference type="SAM" id="MobiDB-lite"/>
    </source>
</evidence>
<evidence type="ECO:0000256" key="2">
    <source>
        <dbReference type="SAM" id="Phobius"/>
    </source>
</evidence>
<dbReference type="Proteomes" id="UP000199696">
    <property type="component" value="Unassembled WGS sequence"/>
</dbReference>
<gene>
    <name evidence="3" type="ORF">GA0070604_0956</name>
</gene>
<proteinExistence type="predicted"/>
<protein>
    <submittedName>
        <fullName evidence="3">Uncharacterized protein</fullName>
    </submittedName>
</protein>
<dbReference type="RefSeq" id="WP_141721232.1">
    <property type="nucleotide sequence ID" value="NZ_FMHY01000002.1"/>
</dbReference>